<protein>
    <recommendedName>
        <fullName evidence="6">CxC5 like cysteine cluster associated with KDZ domain-containing protein</fullName>
    </recommendedName>
</protein>
<dbReference type="Pfam" id="PF18721">
    <property type="entry name" value="CxC6"/>
    <property type="match status" value="1"/>
</dbReference>
<proteinExistence type="predicted"/>
<feature type="domain" description="CxC5 like cysteine cluster associated with KDZ" evidence="2">
    <location>
        <begin position="7"/>
        <end position="131"/>
    </location>
</feature>
<dbReference type="AlphaFoldDB" id="A0A165DHG1"/>
<evidence type="ECO:0000259" key="2">
    <source>
        <dbReference type="Pfam" id="PF18718"/>
    </source>
</evidence>
<evidence type="ECO:0000313" key="4">
    <source>
        <dbReference type="EMBL" id="KZT52794.1"/>
    </source>
</evidence>
<gene>
    <name evidence="4" type="ORF">CALCODRAFT_441066</name>
</gene>
<dbReference type="EMBL" id="KV424055">
    <property type="protein sequence ID" value="KZT52794.1"/>
    <property type="molecule type" value="Genomic_DNA"/>
</dbReference>
<dbReference type="InParanoid" id="A0A165DHG1"/>
<dbReference type="STRING" id="1353952.A0A165DHG1"/>
<evidence type="ECO:0000313" key="5">
    <source>
        <dbReference type="Proteomes" id="UP000076842"/>
    </source>
</evidence>
<dbReference type="InterPro" id="IPR041539">
    <property type="entry name" value="CxC5"/>
</dbReference>
<feature type="region of interest" description="Disordered" evidence="1">
    <location>
        <begin position="319"/>
        <end position="338"/>
    </location>
</feature>
<feature type="domain" description="CxC6 like cysteine cluster associated with KDZ" evidence="3">
    <location>
        <begin position="229"/>
        <end position="293"/>
    </location>
</feature>
<keyword evidence="5" id="KW-1185">Reference proteome</keyword>
<organism evidence="4 5">
    <name type="scientific">Calocera cornea HHB12733</name>
    <dbReference type="NCBI Taxonomy" id="1353952"/>
    <lineage>
        <taxon>Eukaryota</taxon>
        <taxon>Fungi</taxon>
        <taxon>Dikarya</taxon>
        <taxon>Basidiomycota</taxon>
        <taxon>Agaricomycotina</taxon>
        <taxon>Dacrymycetes</taxon>
        <taxon>Dacrymycetales</taxon>
        <taxon>Dacrymycetaceae</taxon>
        <taxon>Calocera</taxon>
    </lineage>
</organism>
<dbReference type="OrthoDB" id="2501483at2759"/>
<dbReference type="Proteomes" id="UP000076842">
    <property type="component" value="Unassembled WGS sequence"/>
</dbReference>
<evidence type="ECO:0000259" key="3">
    <source>
        <dbReference type="Pfam" id="PF18721"/>
    </source>
</evidence>
<dbReference type="InterPro" id="IPR040898">
    <property type="entry name" value="CxC6"/>
</dbReference>
<accession>A0A165DHG1</accession>
<feature type="non-terminal residue" evidence="4">
    <location>
        <position position="1"/>
    </location>
</feature>
<evidence type="ECO:0008006" key="6">
    <source>
        <dbReference type="Google" id="ProtNLM"/>
    </source>
</evidence>
<sequence>LILPSAAEDFYPPTRVCTNARCPHQLITGGPRQLQAPERHPAVLYTLAHGALHVYTTSLRCLACGSRYYLNYCRREDAAGKAWRIYYDELPTIVQSESHFLFDMKLCELFRAQTIHSHASFTSIARIYNTALASSSSRSTSNVPVSPLRMEHIVDLFNLVSLLKHHDEQRSRLHLPEVARTQVERLAPAMEERNHFIYRNNQEQWAHACDTCRKFFVRDGHDYMLSAAVTDGVSVRRFCCAVHNCAKPLATYRSRFCPEHTAMESVCVVKDCSRSVRSGKQTCDIPQHAELEEKYHASGQSFALLRRRLLQTQNYHRGHLSEEQPATPPANLQPTGSPRVAGETQLVVRPCGIILARGTFYGAESLSGVADFLVRVFPWRKSLPDVLFYDNNCQLHRYMADRPTLKRHFEGTALVVDVFHFKCKHSETDIYCTTHCNPMAYPQLFDAVTQTWTFNSSACEQTNAWLNKYRGIVRAMLPVQYEFFLDEVIKARNRFLVSELQSNNQRPHTIPASALVD</sequence>
<evidence type="ECO:0000256" key="1">
    <source>
        <dbReference type="SAM" id="MobiDB-lite"/>
    </source>
</evidence>
<dbReference type="Pfam" id="PF18718">
    <property type="entry name" value="CxC5"/>
    <property type="match status" value="1"/>
</dbReference>
<name>A0A165DHG1_9BASI</name>
<reference evidence="4 5" key="1">
    <citation type="journal article" date="2016" name="Mol. Biol. Evol.">
        <title>Comparative Genomics of Early-Diverging Mushroom-Forming Fungi Provides Insights into the Origins of Lignocellulose Decay Capabilities.</title>
        <authorList>
            <person name="Nagy L.G."/>
            <person name="Riley R."/>
            <person name="Tritt A."/>
            <person name="Adam C."/>
            <person name="Daum C."/>
            <person name="Floudas D."/>
            <person name="Sun H."/>
            <person name="Yadav J.S."/>
            <person name="Pangilinan J."/>
            <person name="Larsson K.H."/>
            <person name="Matsuura K."/>
            <person name="Barry K."/>
            <person name="Labutti K."/>
            <person name="Kuo R."/>
            <person name="Ohm R.A."/>
            <person name="Bhattacharya S.S."/>
            <person name="Shirouzu T."/>
            <person name="Yoshinaga Y."/>
            <person name="Martin F.M."/>
            <person name="Grigoriev I.V."/>
            <person name="Hibbett D.S."/>
        </authorList>
    </citation>
    <scope>NUCLEOTIDE SEQUENCE [LARGE SCALE GENOMIC DNA]</scope>
    <source>
        <strain evidence="4 5">HHB12733</strain>
    </source>
</reference>